<geneLocation type="plasmid" evidence="1 2">
    <name>p_unnamed1</name>
</geneLocation>
<dbReference type="EMBL" id="CP104972">
    <property type="protein sequence ID" value="UXN59160.1"/>
    <property type="molecule type" value="Genomic_DNA"/>
</dbReference>
<keyword evidence="2" id="KW-1185">Reference proteome</keyword>
<dbReference type="Proteomes" id="UP001061991">
    <property type="component" value="Plasmid p_unnamed1"/>
</dbReference>
<accession>A0ACD4CZY2</accession>
<evidence type="ECO:0000313" key="2">
    <source>
        <dbReference type="Proteomes" id="UP001061991"/>
    </source>
</evidence>
<protein>
    <submittedName>
        <fullName evidence="1">Uncharacterized protein</fullName>
    </submittedName>
</protein>
<gene>
    <name evidence="1" type="ORF">N8E88_09860</name>
</gene>
<reference evidence="1" key="1">
    <citation type="submission" date="2022-09" db="EMBL/GenBank/DDBJ databases">
        <title>Interaction between co-microsymbionts with complementary sets of symbiotic genes in legume-rhizobium systems.</title>
        <authorList>
            <person name="Safronova V."/>
            <person name="Sazanova A."/>
            <person name="Afonin A."/>
            <person name="Chirak E."/>
        </authorList>
    </citation>
    <scope>NUCLEOTIDE SEQUENCE</scope>
    <source>
        <strain evidence="1">A18/3m</strain>
    </source>
</reference>
<evidence type="ECO:0000313" key="1">
    <source>
        <dbReference type="EMBL" id="UXN59160.1"/>
    </source>
</evidence>
<keyword evidence="1" id="KW-0614">Plasmid</keyword>
<sequence>MNSNSSRRKSVRIATSLKLLTMTSCSVLTIAALLPQHSWAANHLASNETELRQAILDANVDADPTATVTLTANIIIIDPTLLPALSRPVTLDTGAFALSV</sequence>
<name>A0ACD4CZY2_9HYPH</name>
<proteinExistence type="predicted"/>
<organism evidence="1 2">
    <name type="scientific">Phyllobacterium zundukense</name>
    <dbReference type="NCBI Taxonomy" id="1867719"/>
    <lineage>
        <taxon>Bacteria</taxon>
        <taxon>Pseudomonadati</taxon>
        <taxon>Pseudomonadota</taxon>
        <taxon>Alphaproteobacteria</taxon>
        <taxon>Hyphomicrobiales</taxon>
        <taxon>Phyllobacteriaceae</taxon>
        <taxon>Phyllobacterium</taxon>
    </lineage>
</organism>